<comment type="catalytic activity">
    <reaction evidence="1">
        <text>inosine + phosphate = alpha-D-ribose 1-phosphate + hypoxanthine</text>
        <dbReference type="Rhea" id="RHEA:27646"/>
        <dbReference type="ChEBI" id="CHEBI:17368"/>
        <dbReference type="ChEBI" id="CHEBI:17596"/>
        <dbReference type="ChEBI" id="CHEBI:43474"/>
        <dbReference type="ChEBI" id="CHEBI:57720"/>
        <dbReference type="EC" id="2.4.2.1"/>
    </reaction>
    <physiologicalReaction direction="left-to-right" evidence="1">
        <dbReference type="Rhea" id="RHEA:27647"/>
    </physiologicalReaction>
</comment>
<evidence type="ECO:0000256" key="9">
    <source>
        <dbReference type="ARBA" id="ARBA00047989"/>
    </source>
</evidence>
<keyword evidence="4" id="KW-0808">Transferase</keyword>
<evidence type="ECO:0000256" key="6">
    <source>
        <dbReference type="ARBA" id="ARBA00022801"/>
    </source>
</evidence>
<comment type="catalytic activity">
    <reaction evidence="10">
        <text>adenosine + phosphate = alpha-D-ribose 1-phosphate + adenine</text>
        <dbReference type="Rhea" id="RHEA:27642"/>
        <dbReference type="ChEBI" id="CHEBI:16335"/>
        <dbReference type="ChEBI" id="CHEBI:16708"/>
        <dbReference type="ChEBI" id="CHEBI:43474"/>
        <dbReference type="ChEBI" id="CHEBI:57720"/>
        <dbReference type="EC" id="2.4.2.1"/>
    </reaction>
    <physiologicalReaction direction="left-to-right" evidence="10">
        <dbReference type="Rhea" id="RHEA:27643"/>
    </physiologicalReaction>
</comment>
<comment type="caution">
    <text evidence="12">The sequence shown here is derived from an EMBL/GenBank/DDBJ whole genome shotgun (WGS) entry which is preliminary data.</text>
</comment>
<evidence type="ECO:0000256" key="8">
    <source>
        <dbReference type="ARBA" id="ARBA00023008"/>
    </source>
</evidence>
<comment type="catalytic activity">
    <reaction evidence="11">
        <text>S-methyl-5'-thioadenosine + phosphate = 5-(methylsulfanyl)-alpha-D-ribose 1-phosphate + adenine</text>
        <dbReference type="Rhea" id="RHEA:11852"/>
        <dbReference type="ChEBI" id="CHEBI:16708"/>
        <dbReference type="ChEBI" id="CHEBI:17509"/>
        <dbReference type="ChEBI" id="CHEBI:43474"/>
        <dbReference type="ChEBI" id="CHEBI:58533"/>
        <dbReference type="EC" id="2.4.2.28"/>
    </reaction>
    <physiologicalReaction direction="left-to-right" evidence="11">
        <dbReference type="Rhea" id="RHEA:11853"/>
    </physiologicalReaction>
</comment>
<evidence type="ECO:0000256" key="2">
    <source>
        <dbReference type="ARBA" id="ARBA00003215"/>
    </source>
</evidence>
<dbReference type="PANTHER" id="PTHR30616">
    <property type="entry name" value="UNCHARACTERIZED PROTEIN YFIH"/>
    <property type="match status" value="1"/>
</dbReference>
<evidence type="ECO:0000256" key="4">
    <source>
        <dbReference type="ARBA" id="ARBA00022679"/>
    </source>
</evidence>
<keyword evidence="8" id="KW-0186">Copper</keyword>
<evidence type="ECO:0000256" key="7">
    <source>
        <dbReference type="ARBA" id="ARBA00022833"/>
    </source>
</evidence>
<comment type="catalytic activity">
    <reaction evidence="9">
        <text>adenosine + H2O + H(+) = inosine + NH4(+)</text>
        <dbReference type="Rhea" id="RHEA:24408"/>
        <dbReference type="ChEBI" id="CHEBI:15377"/>
        <dbReference type="ChEBI" id="CHEBI:15378"/>
        <dbReference type="ChEBI" id="CHEBI:16335"/>
        <dbReference type="ChEBI" id="CHEBI:17596"/>
        <dbReference type="ChEBI" id="CHEBI:28938"/>
        <dbReference type="EC" id="3.5.4.4"/>
    </reaction>
    <physiologicalReaction direction="left-to-right" evidence="9">
        <dbReference type="Rhea" id="RHEA:24409"/>
    </physiologicalReaction>
</comment>
<dbReference type="Proteomes" id="UP001501257">
    <property type="component" value="Unassembled WGS sequence"/>
</dbReference>
<evidence type="ECO:0000256" key="10">
    <source>
        <dbReference type="ARBA" id="ARBA00048968"/>
    </source>
</evidence>
<sequence length="237" mass="25117">MLRYESMLAPGVHIAFTSVAEGNLAIHVPDDREAVLLRRRDLERDLGLGQKRFRYMNQVHSATVLDAPDGTSEVSVPTCDALVSADAGQPLAVMVADCVPVVLAGTGANGTTSAVAHAGRRGLLDGILASTVERMRAAGANALEAWIGPAICARCYEVPRGMAQEAGQQRPGIVSKTRQGTTGLDLPGAAARELRDFGVTVTESGTCTLEQDEYFSYRRNPDTGRLAGLIWKTPGNA</sequence>
<dbReference type="InterPro" id="IPR011324">
    <property type="entry name" value="Cytotoxic_necrot_fac-like_cat"/>
</dbReference>
<evidence type="ECO:0000313" key="12">
    <source>
        <dbReference type="EMBL" id="GAA5227408.1"/>
    </source>
</evidence>
<evidence type="ECO:0000256" key="3">
    <source>
        <dbReference type="ARBA" id="ARBA00007353"/>
    </source>
</evidence>
<evidence type="ECO:0000256" key="11">
    <source>
        <dbReference type="ARBA" id="ARBA00049893"/>
    </source>
</evidence>
<proteinExistence type="inferred from homology"/>
<gene>
    <name evidence="12" type="primary">pgeF</name>
    <name evidence="12" type="ORF">GCM10025778_19410</name>
</gene>
<keyword evidence="6" id="KW-0378">Hydrolase</keyword>
<dbReference type="Pfam" id="PF02578">
    <property type="entry name" value="Cu-oxidase_4"/>
    <property type="match status" value="1"/>
</dbReference>
<dbReference type="Gene3D" id="3.60.140.10">
    <property type="entry name" value="CNF1/YfiH-like putative cysteine hydrolases"/>
    <property type="match status" value="1"/>
</dbReference>
<dbReference type="PANTHER" id="PTHR30616:SF2">
    <property type="entry name" value="PURINE NUCLEOSIDE PHOSPHORYLASE LACC1"/>
    <property type="match status" value="1"/>
</dbReference>
<evidence type="ECO:0000256" key="5">
    <source>
        <dbReference type="ARBA" id="ARBA00022723"/>
    </source>
</evidence>
<dbReference type="RefSeq" id="WP_210101181.1">
    <property type="nucleotide sequence ID" value="NZ_BAABLK010000028.1"/>
</dbReference>
<keyword evidence="13" id="KW-1185">Reference proteome</keyword>
<dbReference type="InterPro" id="IPR038371">
    <property type="entry name" value="Cu_polyphenol_OxRdtase_sf"/>
</dbReference>
<comment type="similarity">
    <text evidence="3">Belongs to the purine nucleoside phosphorylase YfiH/LACC1 family.</text>
</comment>
<protein>
    <submittedName>
        <fullName evidence="12">Peptidoglycan editing factor PgeF</fullName>
    </submittedName>
</protein>
<keyword evidence="5" id="KW-0479">Metal-binding</keyword>
<dbReference type="CDD" id="cd16833">
    <property type="entry name" value="YfiH"/>
    <property type="match status" value="1"/>
</dbReference>
<evidence type="ECO:0000313" key="13">
    <source>
        <dbReference type="Proteomes" id="UP001501257"/>
    </source>
</evidence>
<accession>A0ABP9TNH1</accession>
<organism evidence="12 13">
    <name type="scientific">Paeniglutamicibacter antarcticus</name>
    <dbReference type="NCBI Taxonomy" id="494023"/>
    <lineage>
        <taxon>Bacteria</taxon>
        <taxon>Bacillati</taxon>
        <taxon>Actinomycetota</taxon>
        <taxon>Actinomycetes</taxon>
        <taxon>Micrococcales</taxon>
        <taxon>Micrococcaceae</taxon>
        <taxon>Paeniglutamicibacter</taxon>
    </lineage>
</organism>
<keyword evidence="7" id="KW-0862">Zinc</keyword>
<evidence type="ECO:0000256" key="1">
    <source>
        <dbReference type="ARBA" id="ARBA00000553"/>
    </source>
</evidence>
<reference evidence="13" key="1">
    <citation type="journal article" date="2019" name="Int. J. Syst. Evol. Microbiol.">
        <title>The Global Catalogue of Microorganisms (GCM) 10K type strain sequencing project: providing services to taxonomists for standard genome sequencing and annotation.</title>
        <authorList>
            <consortium name="The Broad Institute Genomics Platform"/>
            <consortium name="The Broad Institute Genome Sequencing Center for Infectious Disease"/>
            <person name="Wu L."/>
            <person name="Ma J."/>
        </authorList>
    </citation>
    <scope>NUCLEOTIDE SEQUENCE [LARGE SCALE GENOMIC DNA]</scope>
    <source>
        <strain evidence="13">JCM 18952</strain>
    </source>
</reference>
<comment type="function">
    <text evidence="2">Purine nucleoside enzyme that catalyzes the phosphorolysis of adenosine and inosine nucleosides, yielding D-ribose 1-phosphate and the respective free bases, adenine and hypoxanthine. Also catalyzes the phosphorolysis of S-methyl-5'-thioadenosine into adenine and S-methyl-5-thio-alpha-D-ribose 1-phosphate. Also has adenosine deaminase activity.</text>
</comment>
<dbReference type="EMBL" id="BAABLK010000028">
    <property type="protein sequence ID" value="GAA5227408.1"/>
    <property type="molecule type" value="Genomic_DNA"/>
</dbReference>
<dbReference type="SUPFAM" id="SSF64438">
    <property type="entry name" value="CNF1/YfiH-like putative cysteine hydrolases"/>
    <property type="match status" value="1"/>
</dbReference>
<dbReference type="InterPro" id="IPR003730">
    <property type="entry name" value="Cu_polyphenol_OxRdtase"/>
</dbReference>
<name>A0ABP9TNH1_9MICC</name>